<dbReference type="Pfam" id="PF03067">
    <property type="entry name" value="LPMO_10"/>
    <property type="match status" value="1"/>
</dbReference>
<dbReference type="Pfam" id="PF00553">
    <property type="entry name" value="CBM_2"/>
    <property type="match status" value="1"/>
</dbReference>
<keyword evidence="1 3" id="KW-0732">Signal</keyword>
<evidence type="ECO:0000259" key="4">
    <source>
        <dbReference type="PROSITE" id="PS51173"/>
    </source>
</evidence>
<evidence type="ECO:0000256" key="2">
    <source>
        <dbReference type="SAM" id="MobiDB-lite"/>
    </source>
</evidence>
<reference evidence="5 6" key="1">
    <citation type="submission" date="2020-08" db="EMBL/GenBank/DDBJ databases">
        <title>Sequencing the genomes of 1000 actinobacteria strains.</title>
        <authorList>
            <person name="Klenk H.-P."/>
        </authorList>
    </citation>
    <scope>NUCLEOTIDE SEQUENCE [LARGE SCALE GENOMIC DNA]</scope>
    <source>
        <strain evidence="5 6">DSM 43023</strain>
    </source>
</reference>
<feature type="region of interest" description="Disordered" evidence="2">
    <location>
        <begin position="231"/>
        <end position="265"/>
    </location>
</feature>
<dbReference type="InterPro" id="IPR001919">
    <property type="entry name" value="CBD2"/>
</dbReference>
<sequence>MSKWRSIAVAAAVALMSTLLAVVLVPGPASAHGAMMVPGSRTYFCWQDGLSSTGQIIPINPACQAAVDQSGANSLYNWFSVLRSDGAGRTSGFIPDGQACSGGNPGYSGFDLPNADWPVTHLTSGSQIQFKYNKWAAHPGWFYLYITKDGWNPNRALTWGDLESQPFHTADHPDSVGSPGTNDANYYWNATLPSGKSGRHIVYSVWKRSDSTETFYNCSDVVFDGGKGEVTGVGRPGPTPTPTPTPTVTPTGTPTPTPTPTPGGSGCTATYRTVNSWQGGFQAEVTVANPGTSSLNGWTVKWTLGSGSSITSLWNGTYTASGSAVTAKNADWNRTVAPNGSTTFGFTGGGTSGSPALTCTSP</sequence>
<dbReference type="Gene3D" id="2.60.40.290">
    <property type="match status" value="1"/>
</dbReference>
<gene>
    <name evidence="5" type="ORF">FHR32_000927</name>
</gene>
<comment type="caution">
    <text evidence="5">The sequence shown here is derived from an EMBL/GenBank/DDBJ whole genome shotgun (WGS) entry which is preliminary data.</text>
</comment>
<organism evidence="5 6">
    <name type="scientific">Streptosporangium album</name>
    <dbReference type="NCBI Taxonomy" id="47479"/>
    <lineage>
        <taxon>Bacteria</taxon>
        <taxon>Bacillati</taxon>
        <taxon>Actinomycetota</taxon>
        <taxon>Actinomycetes</taxon>
        <taxon>Streptosporangiales</taxon>
        <taxon>Streptosporangiaceae</taxon>
        <taxon>Streptosporangium</taxon>
    </lineage>
</organism>
<evidence type="ECO:0000256" key="1">
    <source>
        <dbReference type="ARBA" id="ARBA00022729"/>
    </source>
</evidence>
<proteinExistence type="predicted"/>
<dbReference type="InterPro" id="IPR014756">
    <property type="entry name" value="Ig_E-set"/>
</dbReference>
<dbReference type="InterPro" id="IPR051024">
    <property type="entry name" value="GlcNAc_Chitin_IntDeg"/>
</dbReference>
<dbReference type="PROSITE" id="PS51173">
    <property type="entry name" value="CBM2"/>
    <property type="match status" value="1"/>
</dbReference>
<dbReference type="Proteomes" id="UP000534286">
    <property type="component" value="Unassembled WGS sequence"/>
</dbReference>
<dbReference type="SUPFAM" id="SSF81296">
    <property type="entry name" value="E set domains"/>
    <property type="match status" value="1"/>
</dbReference>
<dbReference type="EMBL" id="JACHJU010000001">
    <property type="protein sequence ID" value="MBB4936622.1"/>
    <property type="molecule type" value="Genomic_DNA"/>
</dbReference>
<feature type="compositionally biased region" description="Pro residues" evidence="2">
    <location>
        <begin position="237"/>
        <end position="261"/>
    </location>
</feature>
<dbReference type="SUPFAM" id="SSF49384">
    <property type="entry name" value="Carbohydrate-binding domain"/>
    <property type="match status" value="1"/>
</dbReference>
<dbReference type="InterPro" id="IPR012291">
    <property type="entry name" value="CBM2_carb-bd_dom_sf"/>
</dbReference>
<dbReference type="SMART" id="SM00637">
    <property type="entry name" value="CBD_II"/>
    <property type="match status" value="1"/>
</dbReference>
<dbReference type="InterPro" id="IPR004302">
    <property type="entry name" value="Cellulose/chitin-bd_N"/>
</dbReference>
<dbReference type="Gene3D" id="2.70.50.50">
    <property type="entry name" value="chitin-binding protein cbp21"/>
    <property type="match status" value="1"/>
</dbReference>
<dbReference type="GO" id="GO:0004553">
    <property type="term" value="F:hydrolase activity, hydrolyzing O-glycosyl compounds"/>
    <property type="evidence" value="ECO:0007669"/>
    <property type="project" value="InterPro"/>
</dbReference>
<evidence type="ECO:0000256" key="3">
    <source>
        <dbReference type="SAM" id="SignalP"/>
    </source>
</evidence>
<dbReference type="PANTHER" id="PTHR34823">
    <property type="entry name" value="GLCNAC-BINDING PROTEIN A"/>
    <property type="match status" value="1"/>
</dbReference>
<accession>A0A7W7RRP1</accession>
<evidence type="ECO:0000313" key="6">
    <source>
        <dbReference type="Proteomes" id="UP000534286"/>
    </source>
</evidence>
<evidence type="ECO:0000313" key="5">
    <source>
        <dbReference type="EMBL" id="MBB4936622.1"/>
    </source>
</evidence>
<keyword evidence="6" id="KW-1185">Reference proteome</keyword>
<dbReference type="RefSeq" id="WP_184753145.1">
    <property type="nucleotide sequence ID" value="NZ_BAABEK010000107.1"/>
</dbReference>
<feature type="signal peptide" evidence="3">
    <location>
        <begin position="1"/>
        <end position="31"/>
    </location>
</feature>
<dbReference type="AlphaFoldDB" id="A0A7W7RRP1"/>
<feature type="chain" id="PRO_5030677078" evidence="3">
    <location>
        <begin position="32"/>
        <end position="362"/>
    </location>
</feature>
<dbReference type="GO" id="GO:0030247">
    <property type="term" value="F:polysaccharide binding"/>
    <property type="evidence" value="ECO:0007669"/>
    <property type="project" value="UniProtKB-UniRule"/>
</dbReference>
<dbReference type="InterPro" id="IPR008965">
    <property type="entry name" value="CBM2/CBM3_carb-bd_dom_sf"/>
</dbReference>
<name>A0A7W7RRP1_9ACTN</name>
<feature type="domain" description="CBM2" evidence="4">
    <location>
        <begin position="260"/>
        <end position="362"/>
    </location>
</feature>
<protein>
    <submittedName>
        <fullName evidence="5">Chitin-binding protein</fullName>
    </submittedName>
</protein>
<dbReference type="PANTHER" id="PTHR34823:SF1">
    <property type="entry name" value="CHITIN-BINDING TYPE-4 DOMAIN-CONTAINING PROTEIN"/>
    <property type="match status" value="1"/>
</dbReference>
<dbReference type="GO" id="GO:0005975">
    <property type="term" value="P:carbohydrate metabolic process"/>
    <property type="evidence" value="ECO:0007669"/>
    <property type="project" value="InterPro"/>
</dbReference>
<dbReference type="CDD" id="cd21177">
    <property type="entry name" value="LPMO_AA10"/>
    <property type="match status" value="1"/>
</dbReference>